<proteinExistence type="predicted"/>
<dbReference type="EMBL" id="JAUNZN010000002">
    <property type="protein sequence ID" value="KAK4827396.1"/>
    <property type="molecule type" value="Genomic_DNA"/>
</dbReference>
<name>A0AAN7NM63_MYCAM</name>
<protein>
    <submittedName>
        <fullName evidence="2">Uncharacterized protein</fullName>
    </submittedName>
</protein>
<accession>A0AAN7NM63</accession>
<feature type="compositionally biased region" description="Basic residues" evidence="1">
    <location>
        <begin position="35"/>
        <end position="52"/>
    </location>
</feature>
<dbReference type="AlphaFoldDB" id="A0AAN7NM63"/>
<dbReference type="Proteomes" id="UP001333110">
    <property type="component" value="Unassembled WGS sequence"/>
</dbReference>
<evidence type="ECO:0000313" key="3">
    <source>
        <dbReference type="Proteomes" id="UP001333110"/>
    </source>
</evidence>
<sequence>MPDTDGSSRSQPAPRAPPQDTAEPLSQAGGAWGKRGFRKGTRRQRQRRRKPRREQQQRDPEAGGGGGQEVLQARSRDPLQPWRDPAGAETHPAARGGPQAAAGGYFLQELRPWRARAGAGVKRLLPVQLLPVQAPTCAAAREKIRKAKAELELNLAAAVKDNKKHFFKYISSKRRAKENLQPLVDGEGTQ</sequence>
<reference evidence="2 3" key="1">
    <citation type="journal article" date="2023" name="J. Hered.">
        <title>Chromosome-level genome of the wood stork (Mycteria americana) provides insight into avian chromosome evolution.</title>
        <authorList>
            <person name="Flamio R. Jr."/>
            <person name="Ramstad K.M."/>
        </authorList>
    </citation>
    <scope>NUCLEOTIDE SEQUENCE [LARGE SCALE GENOMIC DNA]</scope>
    <source>
        <strain evidence="2">JAX WOST 10</strain>
    </source>
</reference>
<keyword evidence="3" id="KW-1185">Reference proteome</keyword>
<evidence type="ECO:0000313" key="2">
    <source>
        <dbReference type="EMBL" id="KAK4827396.1"/>
    </source>
</evidence>
<evidence type="ECO:0000256" key="1">
    <source>
        <dbReference type="SAM" id="MobiDB-lite"/>
    </source>
</evidence>
<organism evidence="2 3">
    <name type="scientific">Mycteria americana</name>
    <name type="common">Wood stork</name>
    <dbReference type="NCBI Taxonomy" id="33587"/>
    <lineage>
        <taxon>Eukaryota</taxon>
        <taxon>Metazoa</taxon>
        <taxon>Chordata</taxon>
        <taxon>Craniata</taxon>
        <taxon>Vertebrata</taxon>
        <taxon>Euteleostomi</taxon>
        <taxon>Archelosauria</taxon>
        <taxon>Archosauria</taxon>
        <taxon>Dinosauria</taxon>
        <taxon>Saurischia</taxon>
        <taxon>Theropoda</taxon>
        <taxon>Coelurosauria</taxon>
        <taxon>Aves</taxon>
        <taxon>Neognathae</taxon>
        <taxon>Neoaves</taxon>
        <taxon>Aequornithes</taxon>
        <taxon>Ciconiiformes</taxon>
        <taxon>Ciconiidae</taxon>
        <taxon>Mycteria</taxon>
    </lineage>
</organism>
<gene>
    <name evidence="2" type="ORF">QYF61_017801</name>
</gene>
<comment type="caution">
    <text evidence="2">The sequence shown here is derived from an EMBL/GenBank/DDBJ whole genome shotgun (WGS) entry which is preliminary data.</text>
</comment>
<feature type="region of interest" description="Disordered" evidence="1">
    <location>
        <begin position="1"/>
        <end position="100"/>
    </location>
</feature>